<dbReference type="PATRIC" id="fig|1242965.3.peg.783"/>
<evidence type="ECO:0000313" key="1">
    <source>
        <dbReference type="EMBL" id="ERJ32113.1"/>
    </source>
</evidence>
<dbReference type="SUPFAM" id="SSF53335">
    <property type="entry name" value="S-adenosyl-L-methionine-dependent methyltransferases"/>
    <property type="match status" value="1"/>
</dbReference>
<organism evidence="1 2">
    <name type="scientific">Campylobacter concisus UNSW2</name>
    <dbReference type="NCBI Taxonomy" id="1242965"/>
    <lineage>
        <taxon>Bacteria</taxon>
        <taxon>Pseudomonadati</taxon>
        <taxon>Campylobacterota</taxon>
        <taxon>Epsilonproteobacteria</taxon>
        <taxon>Campylobacterales</taxon>
        <taxon>Campylobacteraceae</taxon>
        <taxon>Campylobacter</taxon>
    </lineage>
</organism>
<reference evidence="1 2" key="1">
    <citation type="journal article" date="2013" name="BMC Genomics">
        <title>Comparative genomics of Campylobacter concisus isolates reveals genetic diversity and provides insights into disease association.</title>
        <authorList>
            <person name="Deshpande N.P."/>
            <person name="Kaakoush N.O."/>
            <person name="Wilkins M.R."/>
            <person name="Mitchell H.M."/>
        </authorList>
    </citation>
    <scope>NUCLEOTIDE SEQUENCE [LARGE SCALE GENOMIC DNA]</scope>
    <source>
        <strain evidence="1 2">UNSW2</strain>
    </source>
</reference>
<dbReference type="Proteomes" id="UP000016625">
    <property type="component" value="Unassembled WGS sequence"/>
</dbReference>
<dbReference type="EMBL" id="ANNJ01000005">
    <property type="protein sequence ID" value="ERJ32113.1"/>
    <property type="molecule type" value="Genomic_DNA"/>
</dbReference>
<dbReference type="InterPro" id="IPR029063">
    <property type="entry name" value="SAM-dependent_MTases_sf"/>
</dbReference>
<name>U2H1P7_9BACT</name>
<dbReference type="PROSITE" id="PS00092">
    <property type="entry name" value="N6_MTASE"/>
    <property type="match status" value="1"/>
</dbReference>
<dbReference type="InterPro" id="IPR002052">
    <property type="entry name" value="DNA_methylase_N6_adenine_CS"/>
</dbReference>
<accession>U2H1P7</accession>
<dbReference type="GO" id="GO:0008168">
    <property type="term" value="F:methyltransferase activity"/>
    <property type="evidence" value="ECO:0007669"/>
    <property type="project" value="InterPro"/>
</dbReference>
<sequence length="355" mass="41852">MSIQRHLNKIDTINLGSFYTPKFIVAIAYEMLEKNVNLRDFTLLDSSCGYGDFFIKKLRYIGADIDDIALKSVPKNVKKFHTNSLLNLCREKFHISQDERLIIIGNPPYNDKTSKVRNNVKKEIFDIDVGLKHRDLGISFLRSFAELDPEFVCVLHPLSYLIKQTNFNSLAKFKSNYCLMDDLIISSEIFTPNSSTFFPIIIALYEKNCFGMNYDFIKNYKFKTYEGNSFCLNNFDFIGSYVQKYPNHRDKREPVAYFHTLRDINALKRNQTFMKTPNLNSVKVFNENLKYYCYIHHFKKFASNLPYYFGNLDVFIDNDEFLKISDEFLDLNTSSKINQYFDNLFDRIKYDNHVI</sequence>
<dbReference type="PRINTS" id="PR00507">
    <property type="entry name" value="N12N6MTFRASE"/>
</dbReference>
<gene>
    <name evidence="1" type="ORF">UNSW2_431</name>
</gene>
<proteinExistence type="predicted"/>
<dbReference type="AlphaFoldDB" id="U2H1P7"/>
<protein>
    <submittedName>
        <fullName evidence="1">Uncharacterized protein</fullName>
    </submittedName>
</protein>
<dbReference type="GO" id="GO:0003676">
    <property type="term" value="F:nucleic acid binding"/>
    <property type="evidence" value="ECO:0007669"/>
    <property type="project" value="InterPro"/>
</dbReference>
<comment type="caution">
    <text evidence="1">The sequence shown here is derived from an EMBL/GenBank/DDBJ whole genome shotgun (WGS) entry which is preliminary data.</text>
</comment>
<dbReference type="Gene3D" id="3.40.50.150">
    <property type="entry name" value="Vaccinia Virus protein VP39"/>
    <property type="match status" value="1"/>
</dbReference>
<evidence type="ECO:0000313" key="2">
    <source>
        <dbReference type="Proteomes" id="UP000016625"/>
    </source>
</evidence>
<dbReference type="GO" id="GO:0032259">
    <property type="term" value="P:methylation"/>
    <property type="evidence" value="ECO:0007669"/>
    <property type="project" value="InterPro"/>
</dbReference>